<keyword evidence="2 4" id="KW-0456">Lyase</keyword>
<reference evidence="5 6" key="1">
    <citation type="submission" date="2015-02" db="EMBL/GenBank/DDBJ databases">
        <title>Single-cell genomics of uncultivated deep-branching MTB reveals a conserved set of magnetosome genes.</title>
        <authorList>
            <person name="Kolinko S."/>
            <person name="Richter M."/>
            <person name="Glockner F.O."/>
            <person name="Brachmann A."/>
            <person name="Schuler D."/>
        </authorList>
    </citation>
    <scope>NUCLEOTIDE SEQUENCE [LARGE SCALE GENOMIC DNA]</scope>
    <source>
        <strain evidence="5">TM-1</strain>
    </source>
</reference>
<feature type="binding site" evidence="4">
    <location>
        <begin position="42"/>
        <end position="44"/>
    </location>
    <ligand>
        <name>3-dehydroquinate</name>
        <dbReference type="ChEBI" id="CHEBI:32364"/>
    </ligand>
</feature>
<sequence>MTVIGSVRIGALTLGERPAIAVPLTNVDVEVLDTLRGADIIELRIDMFDDPFNQQSIRDTFTKARQRWPQTPIIATCRSSNEGGFKLLTENDRFELINLVTPMTDAVDIEIHSPIAPEVIKLVKDAGKTLITSYHNFKRTPSLEELDAIIARCKGAGTHITKIAVMACSQSDMETMTRFTLNHNKEDIVTIVMGEFGMASRVFLPRIGSLFTFAGIETVSAPGQMSIQEVSKFLR</sequence>
<dbReference type="PROSITE" id="PS01028">
    <property type="entry name" value="DEHYDROQUINASE_I"/>
    <property type="match status" value="1"/>
</dbReference>
<dbReference type="Gene3D" id="3.20.20.70">
    <property type="entry name" value="Aldolase class I"/>
    <property type="match status" value="1"/>
</dbReference>
<dbReference type="EC" id="4.2.1.10" evidence="4"/>
<evidence type="ECO:0000256" key="4">
    <source>
        <dbReference type="HAMAP-Rule" id="MF_00214"/>
    </source>
</evidence>
<feature type="binding site" evidence="4">
    <location>
        <position position="201"/>
    </location>
    <ligand>
        <name>3-dehydroquinate</name>
        <dbReference type="ChEBI" id="CHEBI:32364"/>
    </ligand>
</feature>
<dbReference type="GO" id="GO:0046279">
    <property type="term" value="P:3,4-dihydroxybenzoate biosynthetic process"/>
    <property type="evidence" value="ECO:0007669"/>
    <property type="project" value="UniProtKB-ARBA"/>
</dbReference>
<name>A0A0F3GUM9_9BACT</name>
<dbReference type="GO" id="GO:0003855">
    <property type="term" value="F:3-dehydroquinate dehydratase activity"/>
    <property type="evidence" value="ECO:0007669"/>
    <property type="project" value="UniProtKB-UniRule"/>
</dbReference>
<feature type="active site" description="Schiff-base intermediate with substrate" evidence="4">
    <location>
        <position position="162"/>
    </location>
</feature>
<gene>
    <name evidence="4" type="primary">aroD</name>
    <name evidence="5" type="ORF">MBAV_002234</name>
</gene>
<keyword evidence="4" id="KW-0057">Aromatic amino acid biosynthesis</keyword>
<comment type="caution">
    <text evidence="4">Lacks conserved residue(s) required for the propagation of feature annotation.</text>
</comment>
<dbReference type="InterPro" id="IPR013785">
    <property type="entry name" value="Aldolase_TIM"/>
</dbReference>
<organism evidence="5 6">
    <name type="scientific">Candidatus Magnetobacterium bavaricum</name>
    <dbReference type="NCBI Taxonomy" id="29290"/>
    <lineage>
        <taxon>Bacteria</taxon>
        <taxon>Pseudomonadati</taxon>
        <taxon>Nitrospirota</taxon>
        <taxon>Thermodesulfovibrionia</taxon>
        <taxon>Thermodesulfovibrionales</taxon>
        <taxon>Candidatus Magnetobacteriaceae</taxon>
        <taxon>Candidatus Magnetobacterium</taxon>
    </lineage>
</organism>
<evidence type="ECO:0000256" key="1">
    <source>
        <dbReference type="ARBA" id="ARBA00001864"/>
    </source>
</evidence>
<comment type="catalytic activity">
    <reaction evidence="1 4">
        <text>3-dehydroquinate = 3-dehydroshikimate + H2O</text>
        <dbReference type="Rhea" id="RHEA:21096"/>
        <dbReference type="ChEBI" id="CHEBI:15377"/>
        <dbReference type="ChEBI" id="CHEBI:16630"/>
        <dbReference type="ChEBI" id="CHEBI:32364"/>
        <dbReference type="EC" id="4.2.1.10"/>
    </reaction>
</comment>
<comment type="function">
    <text evidence="4">Involved in the third step of the chorismate pathway, which leads to the biosynthesis of aromatic amino acids. Catalyzes the cis-dehydration of 3-dehydroquinate (DHQ) and introduces the first double bond of the aromatic ring to yield 3-dehydroshikimate.</text>
</comment>
<comment type="similarity">
    <text evidence="4">Belongs to the type-I 3-dehydroquinase family.</text>
</comment>
<accession>A0A0F3GUM9</accession>
<evidence type="ECO:0000256" key="2">
    <source>
        <dbReference type="ARBA" id="ARBA00023239"/>
    </source>
</evidence>
<dbReference type="EMBL" id="LACI01000962">
    <property type="protein sequence ID" value="KJU85576.1"/>
    <property type="molecule type" value="Genomic_DNA"/>
</dbReference>
<dbReference type="HAMAP" id="MF_00214">
    <property type="entry name" value="AroD"/>
    <property type="match status" value="1"/>
</dbReference>
<evidence type="ECO:0000256" key="3">
    <source>
        <dbReference type="ARBA" id="ARBA00023270"/>
    </source>
</evidence>
<keyword evidence="3 4" id="KW-0704">Schiff base</keyword>
<dbReference type="UniPathway" id="UPA00053">
    <property type="reaction ID" value="UER00086"/>
</dbReference>
<dbReference type="GO" id="GO:0009423">
    <property type="term" value="P:chorismate biosynthetic process"/>
    <property type="evidence" value="ECO:0007669"/>
    <property type="project" value="UniProtKB-UniRule"/>
</dbReference>
<keyword evidence="4" id="KW-0028">Amino-acid biosynthesis</keyword>
<dbReference type="Pfam" id="PF01487">
    <property type="entry name" value="DHquinase_I"/>
    <property type="match status" value="1"/>
</dbReference>
<dbReference type="GO" id="GO:0009073">
    <property type="term" value="P:aromatic amino acid family biosynthetic process"/>
    <property type="evidence" value="ECO:0007669"/>
    <property type="project" value="UniProtKB-KW"/>
</dbReference>
<comment type="subunit">
    <text evidence="4">Homodimer.</text>
</comment>
<dbReference type="PANTHER" id="PTHR43699">
    <property type="entry name" value="3-DEHYDROQUINATE DEHYDRATASE"/>
    <property type="match status" value="1"/>
</dbReference>
<dbReference type="GO" id="GO:0008652">
    <property type="term" value="P:amino acid biosynthetic process"/>
    <property type="evidence" value="ECO:0007669"/>
    <property type="project" value="UniProtKB-KW"/>
</dbReference>
<comment type="pathway">
    <text evidence="4">Metabolic intermediate biosynthesis; chorismate biosynthesis; chorismate from D-erythrose 4-phosphate and phosphoenolpyruvate: step 3/7.</text>
</comment>
<feature type="active site" description="Proton donor/acceptor" evidence="4">
    <location>
        <position position="135"/>
    </location>
</feature>
<protein>
    <recommendedName>
        <fullName evidence="4">3-dehydroquinate dehydratase</fullName>
        <shortName evidence="4">3-dehydroquinase</shortName>
        <ecNumber evidence="4">4.2.1.10</ecNumber>
    </recommendedName>
    <alternativeName>
        <fullName evidence="4">Type I DHQase</fullName>
    </alternativeName>
    <alternativeName>
        <fullName evidence="4">Type I dehydroquinase</fullName>
        <shortName evidence="4">DHQ1</shortName>
    </alternativeName>
</protein>
<dbReference type="NCBIfam" id="TIGR01093">
    <property type="entry name" value="aroD"/>
    <property type="match status" value="1"/>
</dbReference>
<dbReference type="AlphaFoldDB" id="A0A0F3GUM9"/>
<proteinExistence type="inferred from homology"/>
<comment type="caution">
    <text evidence="5">The sequence shown here is derived from an EMBL/GenBank/DDBJ whole genome shotgun (WGS) entry which is preliminary data.</text>
</comment>
<dbReference type="CDD" id="cd00502">
    <property type="entry name" value="DHQase_I"/>
    <property type="match status" value="1"/>
</dbReference>
<dbReference type="InterPro" id="IPR050146">
    <property type="entry name" value="Type-I_3-dehydroquinase"/>
</dbReference>
<dbReference type="InterPro" id="IPR018508">
    <property type="entry name" value="3-dehydroquinate_DH_AS"/>
</dbReference>
<dbReference type="PANTHER" id="PTHR43699:SF1">
    <property type="entry name" value="3-DEHYDROQUINATE DEHYDRATASE"/>
    <property type="match status" value="1"/>
</dbReference>
<feature type="binding site" evidence="4">
    <location>
        <position position="78"/>
    </location>
    <ligand>
        <name>3-dehydroquinate</name>
        <dbReference type="ChEBI" id="CHEBI:32364"/>
    </ligand>
</feature>
<dbReference type="SUPFAM" id="SSF51569">
    <property type="entry name" value="Aldolase"/>
    <property type="match status" value="1"/>
</dbReference>
<evidence type="ECO:0000313" key="6">
    <source>
        <dbReference type="Proteomes" id="UP000033423"/>
    </source>
</evidence>
<dbReference type="Proteomes" id="UP000033423">
    <property type="component" value="Unassembled WGS sequence"/>
</dbReference>
<keyword evidence="6" id="KW-1185">Reference proteome</keyword>
<feature type="binding site" evidence="4">
    <location>
        <position position="224"/>
    </location>
    <ligand>
        <name>3-dehydroquinate</name>
        <dbReference type="ChEBI" id="CHEBI:32364"/>
    </ligand>
</feature>
<evidence type="ECO:0000313" key="5">
    <source>
        <dbReference type="EMBL" id="KJU85576.1"/>
    </source>
</evidence>
<dbReference type="InterPro" id="IPR001381">
    <property type="entry name" value="DHquinase_I"/>
</dbReference>
<feature type="binding site" evidence="4">
    <location>
        <position position="220"/>
    </location>
    <ligand>
        <name>3-dehydroquinate</name>
        <dbReference type="ChEBI" id="CHEBI:32364"/>
    </ligand>
</feature>